<gene>
    <name evidence="9" type="ORF">HQ497_14150</name>
</gene>
<keyword evidence="3" id="KW-0813">Transport</keyword>
<evidence type="ECO:0000313" key="9">
    <source>
        <dbReference type="EMBL" id="NQV66500.1"/>
    </source>
</evidence>
<evidence type="ECO:0000256" key="8">
    <source>
        <dbReference type="SAM" id="Phobius"/>
    </source>
</evidence>
<feature type="transmembrane region" description="Helical" evidence="8">
    <location>
        <begin position="241"/>
        <end position="266"/>
    </location>
</feature>
<feature type="transmembrane region" description="Helical" evidence="8">
    <location>
        <begin position="20"/>
        <end position="52"/>
    </location>
</feature>
<name>A0A972VY92_9GAMM</name>
<keyword evidence="7 8" id="KW-0472">Membrane</keyword>
<evidence type="ECO:0000256" key="2">
    <source>
        <dbReference type="ARBA" id="ARBA00009773"/>
    </source>
</evidence>
<proteinExistence type="inferred from homology"/>
<keyword evidence="5 8" id="KW-0812">Transmembrane</keyword>
<comment type="caution">
    <text evidence="9">The sequence shown here is derived from an EMBL/GenBank/DDBJ whole genome shotgun (WGS) entry which is preliminary data.</text>
</comment>
<keyword evidence="6 8" id="KW-1133">Transmembrane helix</keyword>
<dbReference type="Proteomes" id="UP000754644">
    <property type="component" value="Unassembled WGS sequence"/>
</dbReference>
<comment type="similarity">
    <text evidence="2">Belongs to the autoinducer-2 exporter (AI-2E) (TC 2.A.86) family.</text>
</comment>
<dbReference type="InterPro" id="IPR002549">
    <property type="entry name" value="AI-2E-like"/>
</dbReference>
<feature type="transmembrane region" description="Helical" evidence="8">
    <location>
        <begin position="156"/>
        <end position="177"/>
    </location>
</feature>
<feature type="transmembrane region" description="Helical" evidence="8">
    <location>
        <begin position="278"/>
        <end position="301"/>
    </location>
</feature>
<dbReference type="AlphaFoldDB" id="A0A972VY92"/>
<comment type="subcellular location">
    <subcellularLocation>
        <location evidence="1">Cell membrane</location>
        <topology evidence="1">Multi-pass membrane protein</topology>
    </subcellularLocation>
</comment>
<evidence type="ECO:0000256" key="7">
    <source>
        <dbReference type="ARBA" id="ARBA00023136"/>
    </source>
</evidence>
<keyword evidence="4" id="KW-1003">Cell membrane</keyword>
<organism evidence="9 10">
    <name type="scientific">SAR86 cluster bacterium</name>
    <dbReference type="NCBI Taxonomy" id="2030880"/>
    <lineage>
        <taxon>Bacteria</taxon>
        <taxon>Pseudomonadati</taxon>
        <taxon>Pseudomonadota</taxon>
        <taxon>Gammaproteobacteria</taxon>
        <taxon>SAR86 cluster</taxon>
    </lineage>
</organism>
<dbReference type="EMBL" id="JABMOJ010000529">
    <property type="protein sequence ID" value="NQV66500.1"/>
    <property type="molecule type" value="Genomic_DNA"/>
</dbReference>
<sequence length="356" mass="39416">MFEVMRGWINRFLSDEEGVLLAAILLASTLIIVFMGNVLAPLLTGVVLAYVMQGSIKMLKRFRIPNGLAVALTFSLFMGGFVALLFFIIPRVWRQMRSLFDNLPNMIEQTRALLLTLPDEYPLLLSEQQVGSWIEMLNTEASGIGQWLVSFSLSQLPVIAAVTVYTMLVPILVFFLLEDQKAILGWCTSLLPSRRPLLNRIGAEMDQQMANYIRGKVLEIIVLGVVSYIFFKVVALDYAALLAFLVGLSVIVPYVGLVAVTVPLVIISYLQFGWGPDFFYIMLGYTIIQGIDGLVIVPLLFSEAVNLHPIAIITAVLVFGSWWGLWGVFFAIPLATLVKAVMTSWPQNGAEASSSL</sequence>
<feature type="transmembrane region" description="Helical" evidence="8">
    <location>
        <begin position="217"/>
        <end position="235"/>
    </location>
</feature>
<accession>A0A972VY92</accession>
<evidence type="ECO:0000256" key="5">
    <source>
        <dbReference type="ARBA" id="ARBA00022692"/>
    </source>
</evidence>
<evidence type="ECO:0000256" key="1">
    <source>
        <dbReference type="ARBA" id="ARBA00004651"/>
    </source>
</evidence>
<dbReference type="GO" id="GO:0005886">
    <property type="term" value="C:plasma membrane"/>
    <property type="evidence" value="ECO:0007669"/>
    <property type="project" value="UniProtKB-SubCell"/>
</dbReference>
<evidence type="ECO:0000313" key="10">
    <source>
        <dbReference type="Proteomes" id="UP000754644"/>
    </source>
</evidence>
<feature type="transmembrane region" description="Helical" evidence="8">
    <location>
        <begin position="307"/>
        <end position="332"/>
    </location>
</feature>
<protein>
    <submittedName>
        <fullName evidence="9">AI-2E family transporter</fullName>
    </submittedName>
</protein>
<dbReference type="PANTHER" id="PTHR21716">
    <property type="entry name" value="TRANSMEMBRANE PROTEIN"/>
    <property type="match status" value="1"/>
</dbReference>
<evidence type="ECO:0000256" key="4">
    <source>
        <dbReference type="ARBA" id="ARBA00022475"/>
    </source>
</evidence>
<dbReference type="Pfam" id="PF01594">
    <property type="entry name" value="AI-2E_transport"/>
    <property type="match status" value="1"/>
</dbReference>
<reference evidence="9" key="1">
    <citation type="submission" date="2020-05" db="EMBL/GenBank/DDBJ databases">
        <title>Sulfur intermediates as new biogeochemical hubs in an aquatic model microbial ecosystem.</title>
        <authorList>
            <person name="Vigneron A."/>
        </authorList>
    </citation>
    <scope>NUCLEOTIDE SEQUENCE</scope>
    <source>
        <strain evidence="9">Bin.250</strain>
    </source>
</reference>
<evidence type="ECO:0000256" key="6">
    <source>
        <dbReference type="ARBA" id="ARBA00022989"/>
    </source>
</evidence>
<dbReference type="GO" id="GO:0055085">
    <property type="term" value="P:transmembrane transport"/>
    <property type="evidence" value="ECO:0007669"/>
    <property type="project" value="TreeGrafter"/>
</dbReference>
<feature type="transmembrane region" description="Helical" evidence="8">
    <location>
        <begin position="64"/>
        <end position="89"/>
    </location>
</feature>
<dbReference type="PANTHER" id="PTHR21716:SF53">
    <property type="entry name" value="PERMEASE PERM-RELATED"/>
    <property type="match status" value="1"/>
</dbReference>
<evidence type="ECO:0000256" key="3">
    <source>
        <dbReference type="ARBA" id="ARBA00022448"/>
    </source>
</evidence>